<evidence type="ECO:0000313" key="2">
    <source>
        <dbReference type="Proteomes" id="UP000242699"/>
    </source>
</evidence>
<comment type="caution">
    <text evidence="1">The sequence shown here is derived from an EMBL/GenBank/DDBJ whole genome shotgun (WGS) entry which is preliminary data.</text>
</comment>
<dbReference type="Proteomes" id="UP000242699">
    <property type="component" value="Unassembled WGS sequence"/>
</dbReference>
<name>A0A2T2X2E2_9FIRM</name>
<dbReference type="EMBL" id="PXYT01000019">
    <property type="protein sequence ID" value="PSR28674.1"/>
    <property type="molecule type" value="Genomic_DNA"/>
</dbReference>
<evidence type="ECO:0000313" key="1">
    <source>
        <dbReference type="EMBL" id="PSR28674.1"/>
    </source>
</evidence>
<sequence length="264" mass="31150">MERPKFFQAHDRLQNQTLALYSPDDWDNLLAYNAWWNALIHYLLEEYSEKTYPLIEAPVTGTATLWLASSGYYRQAMALLRDMIDLVLWTWKIRNDDNPRSHHNSAAGNQRLQWGIQNKEIPHIIHGPLVEHYRTFIHDNVAETLHHKLLSPVDPKAVQDFRQDLHGHVHADPARWNVVSYSNHLPIVQFNSLQWKQWAENYITVQFWCATWSLLMFPDLMTWSTNTPLETVYEMPNACHDIWWLPALPTETMYFFHEILGSDS</sequence>
<dbReference type="AlphaFoldDB" id="A0A2T2X2E2"/>
<gene>
    <name evidence="1" type="ORF">C7B43_09680</name>
</gene>
<protein>
    <submittedName>
        <fullName evidence="1">Uncharacterized protein</fullName>
    </submittedName>
</protein>
<accession>A0A2T2X2E2</accession>
<proteinExistence type="predicted"/>
<organism evidence="1 2">
    <name type="scientific">Sulfobacillus benefaciens</name>
    <dbReference type="NCBI Taxonomy" id="453960"/>
    <lineage>
        <taxon>Bacteria</taxon>
        <taxon>Bacillati</taxon>
        <taxon>Bacillota</taxon>
        <taxon>Clostridia</taxon>
        <taxon>Eubacteriales</taxon>
        <taxon>Clostridiales Family XVII. Incertae Sedis</taxon>
        <taxon>Sulfobacillus</taxon>
    </lineage>
</organism>
<reference evidence="1 2" key="1">
    <citation type="journal article" date="2014" name="BMC Genomics">
        <title>Comparison of environmental and isolate Sulfobacillus genomes reveals diverse carbon, sulfur, nitrogen, and hydrogen metabolisms.</title>
        <authorList>
            <person name="Justice N.B."/>
            <person name="Norman A."/>
            <person name="Brown C.T."/>
            <person name="Singh A."/>
            <person name="Thomas B.C."/>
            <person name="Banfield J.F."/>
        </authorList>
    </citation>
    <scope>NUCLEOTIDE SEQUENCE [LARGE SCALE GENOMIC DNA]</scope>
    <source>
        <strain evidence="1">AMDSBA1</strain>
    </source>
</reference>